<gene>
    <name evidence="14" type="ORF">VitviT2T_022916</name>
</gene>
<evidence type="ECO:0000256" key="4">
    <source>
        <dbReference type="ARBA" id="ARBA00022614"/>
    </source>
</evidence>
<dbReference type="SUPFAM" id="SSF52058">
    <property type="entry name" value="L domain-like"/>
    <property type="match status" value="3"/>
</dbReference>
<dbReference type="InterPro" id="IPR001245">
    <property type="entry name" value="Ser-Thr/Tyr_kinase_cat_dom"/>
</dbReference>
<feature type="compositionally biased region" description="Low complexity" evidence="12">
    <location>
        <begin position="111"/>
        <end position="123"/>
    </location>
</feature>
<evidence type="ECO:0000256" key="11">
    <source>
        <dbReference type="ARBA" id="ARBA00047304"/>
    </source>
</evidence>
<evidence type="ECO:0000256" key="2">
    <source>
        <dbReference type="ARBA" id="ARBA00008171"/>
    </source>
</evidence>
<protein>
    <recommendedName>
        <fullName evidence="3">ADP-ribosyl cyclase/cyclic ADP-ribose hydrolase</fullName>
        <ecNumber evidence="3">3.2.2.6</ecNumber>
    </recommendedName>
</protein>
<dbReference type="PANTHER" id="PTHR11017">
    <property type="entry name" value="LEUCINE-RICH REPEAT-CONTAINING PROTEIN"/>
    <property type="match status" value="1"/>
</dbReference>
<dbReference type="Gene3D" id="1.10.8.430">
    <property type="entry name" value="Helical domain of apoptotic protease-activating factors"/>
    <property type="match status" value="1"/>
</dbReference>
<keyword evidence="4" id="KW-0433">Leucine-rich repeat</keyword>
<dbReference type="Pfam" id="PF23282">
    <property type="entry name" value="WHD_ROQ1"/>
    <property type="match status" value="1"/>
</dbReference>
<dbReference type="SUPFAM" id="SSF52540">
    <property type="entry name" value="P-loop containing nucleoside triphosphate hydrolases"/>
    <property type="match status" value="1"/>
</dbReference>
<evidence type="ECO:0000313" key="15">
    <source>
        <dbReference type="Proteomes" id="UP001227230"/>
    </source>
</evidence>
<dbReference type="InterPro" id="IPR042197">
    <property type="entry name" value="Apaf_helical"/>
</dbReference>
<dbReference type="PROSITE" id="PS50011">
    <property type="entry name" value="PROTEIN_KINASE_DOM"/>
    <property type="match status" value="1"/>
</dbReference>
<proteinExistence type="inferred from homology"/>
<evidence type="ECO:0000256" key="9">
    <source>
        <dbReference type="ARBA" id="ARBA00023027"/>
    </source>
</evidence>
<comment type="similarity">
    <text evidence="2">Belongs to the protein kinase superfamily. TKL Ser/Thr protein kinase family. ROCO subfamily.</text>
</comment>
<evidence type="ECO:0000259" key="13">
    <source>
        <dbReference type="PROSITE" id="PS50011"/>
    </source>
</evidence>
<feature type="region of interest" description="Disordered" evidence="12">
    <location>
        <begin position="78"/>
        <end position="124"/>
    </location>
</feature>
<reference evidence="14 15" key="1">
    <citation type="journal article" date="2023" name="Hortic Res">
        <title>The complete reference genome for grapevine (Vitis vinifera L.) genetics and breeding.</title>
        <authorList>
            <person name="Shi X."/>
            <person name="Cao S."/>
            <person name="Wang X."/>
            <person name="Huang S."/>
            <person name="Wang Y."/>
            <person name="Liu Z."/>
            <person name="Liu W."/>
            <person name="Leng X."/>
            <person name="Peng Y."/>
            <person name="Wang N."/>
            <person name="Wang Y."/>
            <person name="Ma Z."/>
            <person name="Xu X."/>
            <person name="Zhang F."/>
            <person name="Xue H."/>
            <person name="Zhong H."/>
            <person name="Wang Y."/>
            <person name="Zhang K."/>
            <person name="Velt A."/>
            <person name="Avia K."/>
            <person name="Holtgrawe D."/>
            <person name="Grimplet J."/>
            <person name="Matus J.T."/>
            <person name="Ware D."/>
            <person name="Wu X."/>
            <person name="Wang H."/>
            <person name="Liu C."/>
            <person name="Fang Y."/>
            <person name="Rustenholz C."/>
            <person name="Cheng Z."/>
            <person name="Xiao H."/>
            <person name="Zhou Y."/>
        </authorList>
    </citation>
    <scope>NUCLEOTIDE SEQUENCE [LARGE SCALE GENOMIC DNA]</scope>
    <source>
        <strain evidence="15">cv. Pinot noir / PN40024</strain>
        <tissue evidence="14">Leaf</tissue>
    </source>
</reference>
<dbReference type="PROSITE" id="PS00108">
    <property type="entry name" value="PROTEIN_KINASE_ST"/>
    <property type="match status" value="1"/>
</dbReference>
<keyword evidence="10" id="KW-0472">Membrane</keyword>
<evidence type="ECO:0000256" key="5">
    <source>
        <dbReference type="ARBA" id="ARBA00022692"/>
    </source>
</evidence>
<dbReference type="Pfam" id="PF23598">
    <property type="entry name" value="LRR_14"/>
    <property type="match status" value="3"/>
</dbReference>
<dbReference type="InterPro" id="IPR008271">
    <property type="entry name" value="Ser/Thr_kinase_AS"/>
</dbReference>
<dbReference type="SMART" id="SM00220">
    <property type="entry name" value="S_TKc"/>
    <property type="match status" value="1"/>
</dbReference>
<comment type="subcellular location">
    <subcellularLocation>
        <location evidence="1">Membrane</location>
    </subcellularLocation>
</comment>
<evidence type="ECO:0000313" key="14">
    <source>
        <dbReference type="EMBL" id="WKA04920.1"/>
    </source>
</evidence>
<dbReference type="Pfam" id="PF07714">
    <property type="entry name" value="PK_Tyr_Ser-Thr"/>
    <property type="match status" value="1"/>
</dbReference>
<dbReference type="SUPFAM" id="SSF56112">
    <property type="entry name" value="Protein kinase-like (PK-like)"/>
    <property type="match status" value="1"/>
</dbReference>
<dbReference type="EMBL" id="CP126662">
    <property type="protein sequence ID" value="WKA04920.1"/>
    <property type="molecule type" value="Genomic_DNA"/>
</dbReference>
<dbReference type="PANTHER" id="PTHR11017:SF570">
    <property type="entry name" value="DISEASE RESISTANCE PROTEIN (TIR-NBS CLASS)-RELATED"/>
    <property type="match status" value="1"/>
</dbReference>
<dbReference type="InterPro" id="IPR002182">
    <property type="entry name" value="NB-ARC"/>
</dbReference>
<feature type="domain" description="Protein kinase" evidence="13">
    <location>
        <begin position="1293"/>
        <end position="1623"/>
    </location>
</feature>
<dbReference type="InterPro" id="IPR027417">
    <property type="entry name" value="P-loop_NTPase"/>
</dbReference>
<keyword evidence="5" id="KW-0812">Transmembrane</keyword>
<evidence type="ECO:0000256" key="7">
    <source>
        <dbReference type="ARBA" id="ARBA00022821"/>
    </source>
</evidence>
<evidence type="ECO:0000256" key="1">
    <source>
        <dbReference type="ARBA" id="ARBA00004370"/>
    </source>
</evidence>
<evidence type="ECO:0000256" key="6">
    <source>
        <dbReference type="ARBA" id="ARBA00022737"/>
    </source>
</evidence>
<dbReference type="InterPro" id="IPR011009">
    <property type="entry name" value="Kinase-like_dom_sf"/>
</dbReference>
<dbReference type="Gene3D" id="1.10.510.10">
    <property type="entry name" value="Transferase(Phosphotransferase) domain 1"/>
    <property type="match status" value="1"/>
</dbReference>
<keyword evidence="8" id="KW-1133">Transmembrane helix</keyword>
<keyword evidence="9" id="KW-0520">NAD</keyword>
<evidence type="ECO:0000256" key="8">
    <source>
        <dbReference type="ARBA" id="ARBA00022989"/>
    </source>
</evidence>
<evidence type="ECO:0000256" key="10">
    <source>
        <dbReference type="ARBA" id="ARBA00023136"/>
    </source>
</evidence>
<keyword evidence="6" id="KW-0677">Repeat</keyword>
<dbReference type="InterPro" id="IPR045344">
    <property type="entry name" value="C-JID"/>
</dbReference>
<sequence>MPSTGESVYPEMKWVPMFCFFVCGFIMLQTFSLRSPSPPCPMLPSLSPYPLAESACPHVGDHAYVSVASPLGGLVHTAASHQRRRRRYTQNSKESQEPDRRRAVPGVSHTSSLESPLSSSLSSPLPPWTASSVFIQSVITLGGFVDGFRSWCSSAGRPAHAVALPSPALADDRGMYESKYIEEIAEVIRKKLDPKLLHVDDDIVGIDFRLKELKSLINSQLHDVRVVGIYGTGGIGKTTIAKIVYNEIQCEFNGASFLENVKESFNKGCQLQLQQKLLQGIAGQKIELSNIDDGINMIKNTLGSKKVLIVTDDVDRREQLESLVGSRNWFGAGTTIIVTTRDQLLLRYYGVDVTYEVKKLDNVEAIELFNKHAFKQNAPKEDYVTLSNSMVAYAQGLPLALKVLGSSLHGMTIDEWKSASNKLKNNPKKEINDVLRISYDMLDGSEKKVFLDIACFFEGEDKAFVSKILDGCNLHATYNIRVLCDKCLITISDSMIQMHNLIQQMGWAIIREEYPEDPSKWSRLWDLNDIYDAFSRQKGMKNIETISLELSRSKEIWFTSKIFAQMKRVFAKMKKLRLLKVYYSDHHSLMRKKYKISLPEGFEFPPELRYLHWEGLESLPSNFEGENLVAINLKSSNIKKLWKGKKHHEKLKFVDVSDSEQLIKMPKFSSMPNLERMNLGGCTSFRKLRSSIGAFPHMKYFKELHLHGVGIKEVPCSIGSLTSLEILDLSECSKLQKFPDIFTNMRHLRELYLRKTGIKELPGSIGYLESLESLNLSGCSDFEKFPTIQGTMKCLKNLILEGTAIKELPNNIGYLKSLETIYLTNSSKFEKFPEILGNMKCLKELYLENTAIKELPNSIGCLEALQNLSLQNTSIKELPNSIGSLKALEVLFVDDCSNLEKFPEIQRNMESLKNLSASGTAIKELPYSIRHLIGLSRLNLENCKNLRSLPSSIHGLKYLENLALNGCSNLEAFSEIEVDVEHSRHLHLRGMGITELPSSIERLKGLKSLELINCENLETLPNSIGNLTCLSRLFVRNCSKLHKLPDNLRSLQCCLTELDLAGCNLMEGAIPSDLWCLSSLESLDVSENHIRCIPVGIIQLSKLIFLGMNHCPKLEEISELPSSLRMIQAHGCPCLKALSCDPTDVLWFSLLNYFKLDTENLKCERDFYKTHCNISVVIPGSNGIPEWVSDKSTGCEIRIELPKNWYKDDSFLGFALFFHHLPLDDDDDECDTKFYFHQCELSMSYGDQSEQVDSLWLPFRCRTYNICGLTSGTTSYDFTSYDKGSTTDPALVVSFFPQIGISSEYRSKRWNNFKARFKGSYRCGDNEAFKGTLSSGKEIAIKRLSKSSGQGAVEFKNEVVLVAKLQHRNLVRLLGFCLEGEEKILVYEYVPNKSLDYFLFDPDKQGQLNWSRQYKIIGGIARGILFLHEDSRLRVIHRDLKAGNVLLDGDMNPNISDFGMARIFGVDQTQGNTNRVVGTYGYMSPEYAMHGRFCVKSDVYSFGVLVLEIISGKRSSCFHESDQAEGLLSYGIERPSVSYMAIGQPCYAAQFTARPVAPYPQPRAHQISAPFALRTQRQFSQIGVPLSQALRKLTKAGLLTTLTPRPPPQPIPPQFRMDLHYAYHQEPGHETDRCTALRHVVQDLIDQGLVHLG</sequence>
<dbReference type="Gene3D" id="3.30.200.20">
    <property type="entry name" value="Phosphorylase Kinase, domain 1"/>
    <property type="match status" value="1"/>
</dbReference>
<dbReference type="InterPro" id="IPR036390">
    <property type="entry name" value="WH_DNA-bd_sf"/>
</dbReference>
<dbReference type="EC" id="3.2.2.6" evidence="3"/>
<dbReference type="InterPro" id="IPR003591">
    <property type="entry name" value="Leu-rich_rpt_typical-subtyp"/>
</dbReference>
<organism evidence="14 15">
    <name type="scientific">Vitis vinifera</name>
    <name type="common">Grape</name>
    <dbReference type="NCBI Taxonomy" id="29760"/>
    <lineage>
        <taxon>Eukaryota</taxon>
        <taxon>Viridiplantae</taxon>
        <taxon>Streptophyta</taxon>
        <taxon>Embryophyta</taxon>
        <taxon>Tracheophyta</taxon>
        <taxon>Spermatophyta</taxon>
        <taxon>Magnoliopsida</taxon>
        <taxon>eudicotyledons</taxon>
        <taxon>Gunneridae</taxon>
        <taxon>Pentapetalae</taxon>
        <taxon>rosids</taxon>
        <taxon>Vitales</taxon>
        <taxon>Vitaceae</taxon>
        <taxon>Viteae</taxon>
        <taxon>Vitis</taxon>
    </lineage>
</organism>
<dbReference type="InterPro" id="IPR055414">
    <property type="entry name" value="LRR_R13L4/SHOC2-like"/>
</dbReference>
<name>A0ABY9DE98_VITVI</name>
<dbReference type="Proteomes" id="UP001227230">
    <property type="component" value="Chromosome 15"/>
</dbReference>
<dbReference type="PROSITE" id="PS51450">
    <property type="entry name" value="LRR"/>
    <property type="match status" value="1"/>
</dbReference>
<dbReference type="SUPFAM" id="SSF46785">
    <property type="entry name" value="Winged helix' DNA-binding domain"/>
    <property type="match status" value="1"/>
</dbReference>
<dbReference type="Pfam" id="PF00931">
    <property type="entry name" value="NB-ARC"/>
    <property type="match status" value="1"/>
</dbReference>
<dbReference type="InterPro" id="IPR058192">
    <property type="entry name" value="WHD_ROQ1-like"/>
</dbReference>
<dbReference type="SMART" id="SM00369">
    <property type="entry name" value="LRR_TYP"/>
    <property type="match status" value="6"/>
</dbReference>
<dbReference type="PRINTS" id="PR00364">
    <property type="entry name" value="DISEASERSIST"/>
</dbReference>
<keyword evidence="7" id="KW-0611">Plant defense</keyword>
<dbReference type="InterPro" id="IPR001611">
    <property type="entry name" value="Leu-rich_rpt"/>
</dbReference>
<dbReference type="Pfam" id="PF20160">
    <property type="entry name" value="C-JID"/>
    <property type="match status" value="1"/>
</dbReference>
<dbReference type="Gene3D" id="3.40.50.300">
    <property type="entry name" value="P-loop containing nucleotide triphosphate hydrolases"/>
    <property type="match status" value="1"/>
</dbReference>
<dbReference type="InterPro" id="IPR032675">
    <property type="entry name" value="LRR_dom_sf"/>
</dbReference>
<dbReference type="Pfam" id="PF00560">
    <property type="entry name" value="LRR_1"/>
    <property type="match status" value="1"/>
</dbReference>
<dbReference type="InterPro" id="IPR044974">
    <property type="entry name" value="Disease_R_plants"/>
</dbReference>
<comment type="catalytic activity">
    <reaction evidence="11">
        <text>NAD(+) + H2O = ADP-D-ribose + nicotinamide + H(+)</text>
        <dbReference type="Rhea" id="RHEA:16301"/>
        <dbReference type="ChEBI" id="CHEBI:15377"/>
        <dbReference type="ChEBI" id="CHEBI:15378"/>
        <dbReference type="ChEBI" id="CHEBI:17154"/>
        <dbReference type="ChEBI" id="CHEBI:57540"/>
        <dbReference type="ChEBI" id="CHEBI:57967"/>
        <dbReference type="EC" id="3.2.2.6"/>
    </reaction>
    <physiologicalReaction direction="left-to-right" evidence="11">
        <dbReference type="Rhea" id="RHEA:16302"/>
    </physiologicalReaction>
</comment>
<evidence type="ECO:0000256" key="3">
    <source>
        <dbReference type="ARBA" id="ARBA00011982"/>
    </source>
</evidence>
<dbReference type="InterPro" id="IPR000719">
    <property type="entry name" value="Prot_kinase_dom"/>
</dbReference>
<keyword evidence="15" id="KW-1185">Reference proteome</keyword>
<dbReference type="Gene3D" id="3.80.10.10">
    <property type="entry name" value="Ribonuclease Inhibitor"/>
    <property type="match status" value="3"/>
</dbReference>
<evidence type="ECO:0000256" key="12">
    <source>
        <dbReference type="SAM" id="MobiDB-lite"/>
    </source>
</evidence>
<accession>A0ABY9DE98</accession>